<dbReference type="Pfam" id="PF01909">
    <property type="entry name" value="NTP_transf_2"/>
    <property type="match status" value="1"/>
</dbReference>
<dbReference type="EMBL" id="UINC01101194">
    <property type="protein sequence ID" value="SVC61811.1"/>
    <property type="molecule type" value="Genomic_DNA"/>
</dbReference>
<protein>
    <submittedName>
        <fullName evidence="8">Uncharacterized protein</fullName>
    </submittedName>
</protein>
<organism evidence="8">
    <name type="scientific">marine metagenome</name>
    <dbReference type="NCBI Taxonomy" id="408172"/>
    <lineage>
        <taxon>unclassified sequences</taxon>
        <taxon>metagenomes</taxon>
        <taxon>ecological metagenomes</taxon>
    </lineage>
</organism>
<keyword evidence="1" id="KW-0808">Transferase</keyword>
<dbReference type="InterPro" id="IPR002934">
    <property type="entry name" value="Polymerase_NTP_transf_dom"/>
</dbReference>
<evidence type="ECO:0000313" key="8">
    <source>
        <dbReference type="EMBL" id="SVC61811.1"/>
    </source>
</evidence>
<dbReference type="PANTHER" id="PTHR47320">
    <property type="entry name" value="BIFUNCTIONAL URIDYLYLTRANSFERASE/URIDYLYL-REMOVING ENZYME"/>
    <property type="match status" value="1"/>
</dbReference>
<dbReference type="SUPFAM" id="SSF81301">
    <property type="entry name" value="Nucleotidyltransferase"/>
    <property type="match status" value="1"/>
</dbReference>
<keyword evidence="3" id="KW-0378">Hydrolase</keyword>
<keyword evidence="4" id="KW-0460">Magnesium</keyword>
<dbReference type="AlphaFoldDB" id="A0A382NQG2"/>
<dbReference type="GO" id="GO:0008773">
    <property type="term" value="F:[protein-PII] uridylyltransferase activity"/>
    <property type="evidence" value="ECO:0007669"/>
    <property type="project" value="InterPro"/>
</dbReference>
<feature type="domain" description="PII-uridylyltransferase/Glutamine-synthetase adenylyltransferase" evidence="7">
    <location>
        <begin position="122"/>
        <end position="260"/>
    </location>
</feature>
<evidence type="ECO:0000259" key="7">
    <source>
        <dbReference type="Pfam" id="PF08335"/>
    </source>
</evidence>
<accession>A0A382NQG2</accession>
<gene>
    <name evidence="8" type="ORF">METZ01_LOCUS314665</name>
</gene>
<sequence>EVVYCATNPTASERIGLVAIGGYGRGELAPFSDIDLLFLLPYKQTPWGEQVVEYILYILWDMRLEVGHATRTLGECIRLSRSDLTIRTTLLEGRYLWGDETLFKEMKARFDKEVVEHTGPDFIEAKLAERNTRHQRMGDSRYLLEPNVKDGKGGLRDLHTLFWIAKYLYRVDDVAQLIGQSVFTEEEYRLFAKAETFLRTVRCQLHYLANRPEERLTFDVQPELARFLGYTDHAGSSGVERFMKHYFLVAKDVGDLTRIFCAALEEQHKRKPRFQFPRFGLRKQEMDGFQVEGDRINLLDPDDFRRDPIKLIGLFHVAHENELDIHPQAVRLITRNLRRIDNDLRNNPLANRLFLNILTSKRNPET</sequence>
<dbReference type="PANTHER" id="PTHR47320:SF1">
    <property type="entry name" value="BIFUNCTIONAL URIDYLYLTRANSFERASE_URIDYLYL-REMOVING ENZYME"/>
    <property type="match status" value="1"/>
</dbReference>
<dbReference type="InterPro" id="IPR010043">
    <property type="entry name" value="UTase/UR"/>
</dbReference>
<evidence type="ECO:0000256" key="5">
    <source>
        <dbReference type="ARBA" id="ARBA00023268"/>
    </source>
</evidence>
<evidence type="ECO:0000256" key="1">
    <source>
        <dbReference type="ARBA" id="ARBA00022679"/>
    </source>
</evidence>
<name>A0A382NQG2_9ZZZZ</name>
<keyword evidence="2" id="KW-0548">Nucleotidyltransferase</keyword>
<dbReference type="HAMAP" id="MF_00277">
    <property type="entry name" value="PII_uridylyl_transf"/>
    <property type="match status" value="1"/>
</dbReference>
<dbReference type="InterPro" id="IPR043519">
    <property type="entry name" value="NT_sf"/>
</dbReference>
<reference evidence="8" key="1">
    <citation type="submission" date="2018-05" db="EMBL/GenBank/DDBJ databases">
        <authorList>
            <person name="Lanie J.A."/>
            <person name="Ng W.-L."/>
            <person name="Kazmierczak K.M."/>
            <person name="Andrzejewski T.M."/>
            <person name="Davidsen T.M."/>
            <person name="Wayne K.J."/>
            <person name="Tettelin H."/>
            <person name="Glass J.I."/>
            <person name="Rusch D."/>
            <person name="Podicherti R."/>
            <person name="Tsui H.-C.T."/>
            <person name="Winkler M.E."/>
        </authorList>
    </citation>
    <scope>NUCLEOTIDE SEQUENCE</scope>
</reference>
<dbReference type="GO" id="GO:0016787">
    <property type="term" value="F:hydrolase activity"/>
    <property type="evidence" value="ECO:0007669"/>
    <property type="project" value="UniProtKB-KW"/>
</dbReference>
<dbReference type="InterPro" id="IPR013546">
    <property type="entry name" value="PII_UdlTrfase/GS_AdlTrfase"/>
</dbReference>
<evidence type="ECO:0000256" key="4">
    <source>
        <dbReference type="ARBA" id="ARBA00022842"/>
    </source>
</evidence>
<evidence type="ECO:0000256" key="3">
    <source>
        <dbReference type="ARBA" id="ARBA00022801"/>
    </source>
</evidence>
<feature type="domain" description="Polymerase nucleotidyl transferase" evidence="6">
    <location>
        <begin position="14"/>
        <end position="72"/>
    </location>
</feature>
<keyword evidence="5" id="KW-0511">Multifunctional enzyme</keyword>
<dbReference type="SUPFAM" id="SSF81593">
    <property type="entry name" value="Nucleotidyltransferase substrate binding subunit/domain"/>
    <property type="match status" value="1"/>
</dbReference>
<dbReference type="Pfam" id="PF08335">
    <property type="entry name" value="GlnD_UR_UTase"/>
    <property type="match status" value="1"/>
</dbReference>
<proteinExistence type="inferred from homology"/>
<feature type="non-terminal residue" evidence="8">
    <location>
        <position position="366"/>
    </location>
</feature>
<evidence type="ECO:0000256" key="2">
    <source>
        <dbReference type="ARBA" id="ARBA00022695"/>
    </source>
</evidence>
<feature type="non-terminal residue" evidence="8">
    <location>
        <position position="1"/>
    </location>
</feature>
<dbReference type="CDD" id="cd05401">
    <property type="entry name" value="NT_GlnE_GlnD_like"/>
    <property type="match status" value="1"/>
</dbReference>
<evidence type="ECO:0000259" key="6">
    <source>
        <dbReference type="Pfam" id="PF01909"/>
    </source>
</evidence>